<gene>
    <name evidence="1" type="ORF">RhiirA5_433188</name>
</gene>
<reference evidence="1 2" key="1">
    <citation type="submission" date="2016-04" db="EMBL/GenBank/DDBJ databases">
        <title>Genome analyses suggest a sexual origin of heterokaryosis in a supposedly ancient asexual fungus.</title>
        <authorList>
            <person name="Ropars J."/>
            <person name="Sedzielewska K."/>
            <person name="Noel J."/>
            <person name="Charron P."/>
            <person name="Farinelli L."/>
            <person name="Marton T."/>
            <person name="Kruger M."/>
            <person name="Pelin A."/>
            <person name="Brachmann A."/>
            <person name="Corradi N."/>
        </authorList>
    </citation>
    <scope>NUCLEOTIDE SEQUENCE [LARGE SCALE GENOMIC DNA]</scope>
    <source>
        <strain evidence="1 2">A5</strain>
    </source>
</reference>
<dbReference type="VEuPathDB" id="FungiDB:RhiirFUN_007524"/>
<reference evidence="1 2" key="2">
    <citation type="submission" date="2017-09" db="EMBL/GenBank/DDBJ databases">
        <title>Extensive intraspecific genome diversity in a model arbuscular mycorrhizal fungus.</title>
        <authorList>
            <person name="Chen E.C."/>
            <person name="Morin E."/>
            <person name="Beaudet D."/>
            <person name="Noel J."/>
            <person name="Ndikumana S."/>
            <person name="Charron P."/>
            <person name="St-Onge C."/>
            <person name="Giorgi J."/>
            <person name="Grigoriev I.V."/>
            <person name="Roux C."/>
            <person name="Martin F.M."/>
            <person name="Corradi N."/>
        </authorList>
    </citation>
    <scope>NUCLEOTIDE SEQUENCE [LARGE SCALE GENOMIC DNA]</scope>
    <source>
        <strain evidence="1 2">A5</strain>
    </source>
</reference>
<comment type="caution">
    <text evidence="1">The sequence shown here is derived from an EMBL/GenBank/DDBJ whole genome shotgun (WGS) entry which is preliminary data.</text>
</comment>
<protein>
    <submittedName>
        <fullName evidence="1">Uncharacterized protein</fullName>
    </submittedName>
</protein>
<name>A0A2N0NS86_9GLOM</name>
<dbReference type="VEuPathDB" id="FungiDB:FUN_008734"/>
<dbReference type="Proteomes" id="UP000232722">
    <property type="component" value="Unassembled WGS sequence"/>
</dbReference>
<proteinExistence type="predicted"/>
<evidence type="ECO:0000313" key="1">
    <source>
        <dbReference type="EMBL" id="PKB97423.1"/>
    </source>
</evidence>
<evidence type="ECO:0000313" key="2">
    <source>
        <dbReference type="Proteomes" id="UP000232722"/>
    </source>
</evidence>
<organism evidence="1 2">
    <name type="scientific">Rhizophagus irregularis</name>
    <dbReference type="NCBI Taxonomy" id="588596"/>
    <lineage>
        <taxon>Eukaryota</taxon>
        <taxon>Fungi</taxon>
        <taxon>Fungi incertae sedis</taxon>
        <taxon>Mucoromycota</taxon>
        <taxon>Glomeromycotina</taxon>
        <taxon>Glomeromycetes</taxon>
        <taxon>Glomerales</taxon>
        <taxon>Glomeraceae</taxon>
        <taxon>Rhizophagus</taxon>
    </lineage>
</organism>
<sequence>MAGRVFERVRSVILSGLWSLGIYNKYPDMWEIRKLFSSLDAGFGIWSNFDSGSQKLLSKVSIHTPLKCKNITPPNKKLKKVVSLFTTYSNSKSQLSTSPDIPISSKMDENTFKLQSNIDAWYHLGIYSTFICNSDVTRVVPFITGGTIVEFLVDIYVTTRLIFILKNANKNACIWVFKRSIRYNFKIHSNHHYVITIDAEIVHAIEGKGQKNELSVKTIQTSILSSSDQTHSQILDNDRIVVVSMKRISFFEL</sequence>
<dbReference type="VEuPathDB" id="FungiDB:RhiirA1_464605"/>
<accession>A0A2N0NS86</accession>
<dbReference type="AlphaFoldDB" id="A0A2N0NS86"/>
<dbReference type="EMBL" id="LLXJ01003214">
    <property type="protein sequence ID" value="PKB97423.1"/>
    <property type="molecule type" value="Genomic_DNA"/>
</dbReference>